<evidence type="ECO:0000313" key="10">
    <source>
        <dbReference type="EMBL" id="KAJ5204637.1"/>
    </source>
</evidence>
<dbReference type="Gene3D" id="1.10.510.10">
    <property type="entry name" value="Transferase(Phosphotransferase) domain 1"/>
    <property type="match status" value="1"/>
</dbReference>
<gene>
    <name evidence="10" type="ORF">N7498_005516</name>
</gene>
<dbReference type="GO" id="GO:0000082">
    <property type="term" value="P:G1/S transition of mitotic cell cycle"/>
    <property type="evidence" value="ECO:0007669"/>
    <property type="project" value="TreeGrafter"/>
</dbReference>
<comment type="subcellular location">
    <subcellularLocation>
        <location evidence="1">Nucleus</location>
    </subcellularLocation>
</comment>
<dbReference type="PROSITE" id="PS50011">
    <property type="entry name" value="PROTEIN_KINASE_DOM"/>
    <property type="match status" value="1"/>
</dbReference>
<dbReference type="AlphaFoldDB" id="A0A9W9MNY1"/>
<dbReference type="Pfam" id="PF16987">
    <property type="entry name" value="KIX_2"/>
    <property type="match status" value="1"/>
</dbReference>
<dbReference type="GO" id="GO:0000307">
    <property type="term" value="C:cyclin-dependent protein kinase holoenzyme complex"/>
    <property type="evidence" value="ECO:0007669"/>
    <property type="project" value="TreeGrafter"/>
</dbReference>
<reference evidence="10" key="1">
    <citation type="submission" date="2022-12" db="EMBL/GenBank/DDBJ databases">
        <authorList>
            <person name="Petersen C."/>
        </authorList>
    </citation>
    <scope>NUCLEOTIDE SEQUENCE</scope>
    <source>
        <strain evidence="10">IBT 15544</strain>
    </source>
</reference>
<accession>A0A9W9MNY1</accession>
<keyword evidence="6" id="KW-0539">Nucleus</keyword>
<dbReference type="EMBL" id="JAPQKR010000012">
    <property type="protein sequence ID" value="KAJ5204637.1"/>
    <property type="molecule type" value="Genomic_DNA"/>
</dbReference>
<dbReference type="GO" id="GO:0005524">
    <property type="term" value="F:ATP binding"/>
    <property type="evidence" value="ECO:0007669"/>
    <property type="project" value="UniProtKB-KW"/>
</dbReference>
<dbReference type="Proteomes" id="UP001150904">
    <property type="component" value="Unassembled WGS sequence"/>
</dbReference>
<dbReference type="RefSeq" id="XP_058309116.1">
    <property type="nucleotide sequence ID" value="XM_058452578.1"/>
</dbReference>
<dbReference type="GO" id="GO:0007165">
    <property type="term" value="P:signal transduction"/>
    <property type="evidence" value="ECO:0007669"/>
    <property type="project" value="TreeGrafter"/>
</dbReference>
<dbReference type="PROSITE" id="PS00108">
    <property type="entry name" value="PROTEIN_KINASE_ST"/>
    <property type="match status" value="1"/>
</dbReference>
<dbReference type="PANTHER" id="PTHR24056">
    <property type="entry name" value="CELL DIVISION PROTEIN KINASE"/>
    <property type="match status" value="1"/>
</dbReference>
<evidence type="ECO:0000256" key="6">
    <source>
        <dbReference type="ARBA" id="ARBA00023242"/>
    </source>
</evidence>
<protein>
    <recommendedName>
        <fullName evidence="3">cyclin-dependent kinase</fullName>
        <ecNumber evidence="3">2.7.11.22</ecNumber>
    </recommendedName>
</protein>
<evidence type="ECO:0000256" key="2">
    <source>
        <dbReference type="ARBA" id="ARBA00006485"/>
    </source>
</evidence>
<reference evidence="10" key="2">
    <citation type="journal article" date="2023" name="IMA Fungus">
        <title>Comparative genomic study of the Penicillium genus elucidates a diverse pangenome and 15 lateral gene transfer events.</title>
        <authorList>
            <person name="Petersen C."/>
            <person name="Sorensen T."/>
            <person name="Nielsen M.R."/>
            <person name="Sondergaard T.E."/>
            <person name="Sorensen J.L."/>
            <person name="Fitzpatrick D.A."/>
            <person name="Frisvad J.C."/>
            <person name="Nielsen K.L."/>
        </authorList>
    </citation>
    <scope>NUCLEOTIDE SEQUENCE</scope>
    <source>
        <strain evidence="10">IBT 15544</strain>
    </source>
</reference>
<dbReference type="GO" id="GO:0005634">
    <property type="term" value="C:nucleus"/>
    <property type="evidence" value="ECO:0007669"/>
    <property type="project" value="UniProtKB-SubCell"/>
</dbReference>
<evidence type="ECO:0000256" key="3">
    <source>
        <dbReference type="ARBA" id="ARBA00012425"/>
    </source>
</evidence>
<dbReference type="GO" id="GO:0030332">
    <property type="term" value="F:cyclin binding"/>
    <property type="evidence" value="ECO:0007669"/>
    <property type="project" value="TreeGrafter"/>
</dbReference>
<dbReference type="InterPro" id="IPR000719">
    <property type="entry name" value="Prot_kinase_dom"/>
</dbReference>
<comment type="similarity">
    <text evidence="2">Belongs to the protein kinase superfamily. CMGC Ser/Thr protein kinase family. CDC2/CDKX subfamily.</text>
</comment>
<evidence type="ECO:0000259" key="9">
    <source>
        <dbReference type="PROSITE" id="PS50011"/>
    </source>
</evidence>
<dbReference type="SMART" id="SM00220">
    <property type="entry name" value="S_TKc"/>
    <property type="match status" value="1"/>
</dbReference>
<comment type="caution">
    <text evidence="10">The sequence shown here is derived from an EMBL/GenBank/DDBJ whole genome shotgun (WGS) entry which is preliminary data.</text>
</comment>
<sequence length="333" mass="36847">MDWRKGLGFTDRLRVIQSLTTAYQQASSAAAFAEAQSQARQHETEAYENADSKEEYDRICQRAIDAAEATCVVPVVSGPDEARDVFQGSETSEIPTGEQFGHGDFQPGRGRLVLVFPFLRYDLEHLLRRDMVTATQARSILRDLFHALAHIHKLGIIHRDIKPSNILMDSPDGPAYLADFGISWQEGDPGSEPSHQKITDVGTTCYRPPEILFGDKGYGTALDLWAAGCVVAEAIGVGHRALFDSGPVGSDLSLIVSIFKTLGTPNEQNWPEVQTLPDWGKVQFYAFPAQSWEDILPNVSSNGRDLARHLLCYESGQRLSAEEALRHPYFSTP</sequence>
<dbReference type="OrthoDB" id="413582at2759"/>
<dbReference type="InterPro" id="IPR036546">
    <property type="entry name" value="MED15_KIX"/>
</dbReference>
<dbReference type="GO" id="GO:0004693">
    <property type="term" value="F:cyclin-dependent protein serine/threonine kinase activity"/>
    <property type="evidence" value="ECO:0007669"/>
    <property type="project" value="UniProtKB-EC"/>
</dbReference>
<keyword evidence="4" id="KW-0547">Nucleotide-binding</keyword>
<dbReference type="SUPFAM" id="SSF56112">
    <property type="entry name" value="Protein kinase-like (PK-like)"/>
    <property type="match status" value="1"/>
</dbReference>
<keyword evidence="11" id="KW-1185">Reference proteome</keyword>
<dbReference type="InterPro" id="IPR011009">
    <property type="entry name" value="Kinase-like_dom_sf"/>
</dbReference>
<dbReference type="GO" id="GO:0010389">
    <property type="term" value="P:regulation of G2/M transition of mitotic cell cycle"/>
    <property type="evidence" value="ECO:0007669"/>
    <property type="project" value="TreeGrafter"/>
</dbReference>
<keyword evidence="5" id="KW-0067">ATP-binding</keyword>
<evidence type="ECO:0000256" key="4">
    <source>
        <dbReference type="ARBA" id="ARBA00022741"/>
    </source>
</evidence>
<feature type="domain" description="Protein kinase" evidence="9">
    <location>
        <begin position="1"/>
        <end position="330"/>
    </location>
</feature>
<evidence type="ECO:0000256" key="8">
    <source>
        <dbReference type="ARBA" id="ARBA00048367"/>
    </source>
</evidence>
<comment type="catalytic activity">
    <reaction evidence="8">
        <text>L-seryl-[protein] + ATP = O-phospho-L-seryl-[protein] + ADP + H(+)</text>
        <dbReference type="Rhea" id="RHEA:17989"/>
        <dbReference type="Rhea" id="RHEA-COMP:9863"/>
        <dbReference type="Rhea" id="RHEA-COMP:11604"/>
        <dbReference type="ChEBI" id="CHEBI:15378"/>
        <dbReference type="ChEBI" id="CHEBI:29999"/>
        <dbReference type="ChEBI" id="CHEBI:30616"/>
        <dbReference type="ChEBI" id="CHEBI:83421"/>
        <dbReference type="ChEBI" id="CHEBI:456216"/>
        <dbReference type="EC" id="2.7.11.22"/>
    </reaction>
</comment>
<evidence type="ECO:0000256" key="5">
    <source>
        <dbReference type="ARBA" id="ARBA00022840"/>
    </source>
</evidence>
<evidence type="ECO:0000313" key="11">
    <source>
        <dbReference type="Proteomes" id="UP001150904"/>
    </source>
</evidence>
<evidence type="ECO:0000256" key="7">
    <source>
        <dbReference type="ARBA" id="ARBA00047811"/>
    </source>
</evidence>
<dbReference type="InterPro" id="IPR050108">
    <property type="entry name" value="CDK"/>
</dbReference>
<organism evidence="10 11">
    <name type="scientific">Penicillium cinerascens</name>
    <dbReference type="NCBI Taxonomy" id="70096"/>
    <lineage>
        <taxon>Eukaryota</taxon>
        <taxon>Fungi</taxon>
        <taxon>Dikarya</taxon>
        <taxon>Ascomycota</taxon>
        <taxon>Pezizomycotina</taxon>
        <taxon>Eurotiomycetes</taxon>
        <taxon>Eurotiomycetidae</taxon>
        <taxon>Eurotiales</taxon>
        <taxon>Aspergillaceae</taxon>
        <taxon>Penicillium</taxon>
    </lineage>
</organism>
<dbReference type="FunFam" id="1.10.510.10:FF:000924">
    <property type="entry name" value="Cell division protein kinase (Ctk1), putative"/>
    <property type="match status" value="1"/>
</dbReference>
<dbReference type="GO" id="GO:0010468">
    <property type="term" value="P:regulation of gene expression"/>
    <property type="evidence" value="ECO:0007669"/>
    <property type="project" value="TreeGrafter"/>
</dbReference>
<comment type="catalytic activity">
    <reaction evidence="7">
        <text>L-threonyl-[protein] + ATP = O-phospho-L-threonyl-[protein] + ADP + H(+)</text>
        <dbReference type="Rhea" id="RHEA:46608"/>
        <dbReference type="Rhea" id="RHEA-COMP:11060"/>
        <dbReference type="Rhea" id="RHEA-COMP:11605"/>
        <dbReference type="ChEBI" id="CHEBI:15378"/>
        <dbReference type="ChEBI" id="CHEBI:30013"/>
        <dbReference type="ChEBI" id="CHEBI:30616"/>
        <dbReference type="ChEBI" id="CHEBI:61977"/>
        <dbReference type="ChEBI" id="CHEBI:456216"/>
        <dbReference type="EC" id="2.7.11.22"/>
    </reaction>
</comment>
<dbReference type="PANTHER" id="PTHR24056:SF576">
    <property type="entry name" value="SERINE_THREONINE-PROTEIN KINASE CSK1"/>
    <property type="match status" value="1"/>
</dbReference>
<dbReference type="GeneID" id="83179879"/>
<dbReference type="Pfam" id="PF00069">
    <property type="entry name" value="Pkinase"/>
    <property type="match status" value="1"/>
</dbReference>
<dbReference type="GO" id="GO:0005737">
    <property type="term" value="C:cytoplasm"/>
    <property type="evidence" value="ECO:0007669"/>
    <property type="project" value="TreeGrafter"/>
</dbReference>
<dbReference type="EC" id="2.7.11.22" evidence="3"/>
<proteinExistence type="inferred from homology"/>
<dbReference type="InterPro" id="IPR008271">
    <property type="entry name" value="Ser/Thr_kinase_AS"/>
</dbReference>
<evidence type="ECO:0000256" key="1">
    <source>
        <dbReference type="ARBA" id="ARBA00004123"/>
    </source>
</evidence>
<name>A0A9W9MNY1_9EURO</name>